<reference evidence="2 3" key="1">
    <citation type="submission" date="2021-01" db="EMBL/GenBank/DDBJ databases">
        <title>Carboxyliciviraga sp.nov., isolated from coastal sediments.</title>
        <authorList>
            <person name="Lu D."/>
            <person name="Zhang T."/>
        </authorList>
    </citation>
    <scope>NUCLEOTIDE SEQUENCE [LARGE SCALE GENOMIC DNA]</scope>
    <source>
        <strain evidence="2 3">N1Y132</strain>
    </source>
</reference>
<dbReference type="Pfam" id="PF18990">
    <property type="entry name" value="DUF5723"/>
    <property type="match status" value="1"/>
</dbReference>
<protein>
    <recommendedName>
        <fullName evidence="1">DUF5723 domain-containing protein</fullName>
    </recommendedName>
</protein>
<feature type="domain" description="DUF5723" evidence="1">
    <location>
        <begin position="41"/>
        <end position="421"/>
    </location>
</feature>
<evidence type="ECO:0000259" key="1">
    <source>
        <dbReference type="Pfam" id="PF18990"/>
    </source>
</evidence>
<sequence length="449" mass="50545">MRRVLFFILIIYTCLCKLESQEFIGVHTSQYLPFVNLIYQPANLTRDTAKWNFNFLSTNVALLNSQVFATGDIWDGLAKVGFGDLKYFLASEESLLYVKGRLIAPSLTFKLNDRHSFALSTSVRADGVYSSSNDDFLKIFSGISQPDALKDINDEYFKSLVNSWVEYSLSWSTTILRDENNWLTGGANLKILNGAGSGYLEMDGVDVMFDDESISHFDMQFSYGFNESLSKTIDGGDIIEQSGNMGIGLDLGLEYAYLPDYLIGVDGAPYKYKIGFVISDIGHINHPDTKNQASYNVSMENVPYSRFKGIQTIEALKDSIEKSIDFEENKGGSFRTKLPLSMVFNFDYCITPGWFVNGSVMHRPNYYTATVNILNKGIWRYTITPRYEKQKWGAYLPFDHNSVLGWNIGIAGRYRQFFLGSSTFVGNLFGIGRGQMLVYFGVSVPIGSL</sequence>
<comment type="caution">
    <text evidence="2">The sequence shown here is derived from an EMBL/GenBank/DDBJ whole genome shotgun (WGS) entry which is preliminary data.</text>
</comment>
<dbReference type="InterPro" id="IPR043781">
    <property type="entry name" value="DUF5723"/>
</dbReference>
<evidence type="ECO:0000313" key="3">
    <source>
        <dbReference type="Proteomes" id="UP000605676"/>
    </source>
</evidence>
<proteinExistence type="predicted"/>
<dbReference type="Proteomes" id="UP000605676">
    <property type="component" value="Unassembled WGS sequence"/>
</dbReference>
<dbReference type="RefSeq" id="WP_200466407.1">
    <property type="nucleotide sequence ID" value="NZ_JAENRR010000056.1"/>
</dbReference>
<gene>
    <name evidence="2" type="ORF">JIV24_17695</name>
</gene>
<name>A0ABS1HNT3_9BACT</name>
<evidence type="ECO:0000313" key="2">
    <source>
        <dbReference type="EMBL" id="MBK3519187.1"/>
    </source>
</evidence>
<dbReference type="EMBL" id="JAENRR010000056">
    <property type="protein sequence ID" value="MBK3519187.1"/>
    <property type="molecule type" value="Genomic_DNA"/>
</dbReference>
<keyword evidence="3" id="KW-1185">Reference proteome</keyword>
<organism evidence="2 3">
    <name type="scientific">Carboxylicivirga marina</name>
    <dbReference type="NCBI Taxonomy" id="2800988"/>
    <lineage>
        <taxon>Bacteria</taxon>
        <taxon>Pseudomonadati</taxon>
        <taxon>Bacteroidota</taxon>
        <taxon>Bacteroidia</taxon>
        <taxon>Marinilabiliales</taxon>
        <taxon>Marinilabiliaceae</taxon>
        <taxon>Carboxylicivirga</taxon>
    </lineage>
</organism>
<accession>A0ABS1HNT3</accession>